<dbReference type="AlphaFoldDB" id="A0A926CYJ6"/>
<keyword evidence="2" id="KW-0732">Signal</keyword>
<name>A0A926CYJ6_9FIRM</name>
<dbReference type="PROSITE" id="PS51257">
    <property type="entry name" value="PROKAR_LIPOPROTEIN"/>
    <property type="match status" value="1"/>
</dbReference>
<accession>A0A926CYJ6</accession>
<gene>
    <name evidence="3" type="ORF">H8699_02580</name>
</gene>
<evidence type="ECO:0000313" key="4">
    <source>
        <dbReference type="Proteomes" id="UP000654279"/>
    </source>
</evidence>
<reference evidence="3" key="1">
    <citation type="submission" date="2020-08" db="EMBL/GenBank/DDBJ databases">
        <title>Genome public.</title>
        <authorList>
            <person name="Liu C."/>
            <person name="Sun Q."/>
        </authorList>
    </citation>
    <scope>NUCLEOTIDE SEQUENCE</scope>
    <source>
        <strain evidence="3">NSJ-44</strain>
    </source>
</reference>
<dbReference type="EMBL" id="JACRSO010000001">
    <property type="protein sequence ID" value="MBC8528324.1"/>
    <property type="molecule type" value="Genomic_DNA"/>
</dbReference>
<feature type="compositionally biased region" description="Low complexity" evidence="1">
    <location>
        <begin position="26"/>
        <end position="41"/>
    </location>
</feature>
<protein>
    <submittedName>
        <fullName evidence="3">Uncharacterized protein</fullName>
    </submittedName>
</protein>
<keyword evidence="4" id="KW-1185">Reference proteome</keyword>
<evidence type="ECO:0000256" key="2">
    <source>
        <dbReference type="SAM" id="SignalP"/>
    </source>
</evidence>
<evidence type="ECO:0000256" key="1">
    <source>
        <dbReference type="SAM" id="MobiDB-lite"/>
    </source>
</evidence>
<feature type="chain" id="PRO_5036689168" evidence="2">
    <location>
        <begin position="25"/>
        <end position="395"/>
    </location>
</feature>
<feature type="signal peptide" evidence="2">
    <location>
        <begin position="1"/>
        <end position="24"/>
    </location>
</feature>
<organism evidence="3 4">
    <name type="scientific">Luoshenia tenuis</name>
    <dbReference type="NCBI Taxonomy" id="2763654"/>
    <lineage>
        <taxon>Bacteria</taxon>
        <taxon>Bacillati</taxon>
        <taxon>Bacillota</taxon>
        <taxon>Clostridia</taxon>
        <taxon>Christensenellales</taxon>
        <taxon>Christensenellaceae</taxon>
        <taxon>Luoshenia</taxon>
    </lineage>
</organism>
<dbReference type="RefSeq" id="WP_249284350.1">
    <property type="nucleotide sequence ID" value="NZ_JACRSO010000001.1"/>
</dbReference>
<proteinExistence type="predicted"/>
<feature type="region of interest" description="Disordered" evidence="1">
    <location>
        <begin position="26"/>
        <end position="52"/>
    </location>
</feature>
<comment type="caution">
    <text evidence="3">The sequence shown here is derived from an EMBL/GenBank/DDBJ whole genome shotgun (WGS) entry which is preliminary data.</text>
</comment>
<sequence length="395" mass="43547">MKKAACGLLAALLALTGCTGQEGALPTAAPTNTPSAAQSTPAPTPVKKRVAQRGDFELDGPVLVVGDMPTEDVEPGENVLYSDRTYQRETVLSGEIYLVEDRLQKADPGLGGLHGAIEKLEGECLDMELTRDDEASDRTGLDCFRMVYLTNKDGMSYRNTDLYLQAENWDFRFHVAVPAKEYSDYADLVTFWISSVEVIEDSRIGWGNSSPETPVDEAPPEDQDALQEMSMIMNFAAGGVCDTEFRAYPRGSQPDSDLVWLVLAEYAQVLSGFEIYPKEEGRVYLTHEEMTALYNRCFGSGKLPKVPSSLRASGAVAQTEQGYTLAPMNRINYVTSFSPISYSVSEAGDYLISGSFMSGYSGDEQQLWRQGNITLHRNDGDEMPLYRIISINTNY</sequence>
<dbReference type="Proteomes" id="UP000654279">
    <property type="component" value="Unassembled WGS sequence"/>
</dbReference>
<evidence type="ECO:0000313" key="3">
    <source>
        <dbReference type="EMBL" id="MBC8528324.1"/>
    </source>
</evidence>